<dbReference type="AlphaFoldDB" id="A0AAW0FKE5"/>
<dbReference type="EMBL" id="JASBNA010000083">
    <property type="protein sequence ID" value="KAK7677727.1"/>
    <property type="molecule type" value="Genomic_DNA"/>
</dbReference>
<name>A0AAW0FKE5_9APHY</name>
<evidence type="ECO:0000313" key="3">
    <source>
        <dbReference type="Proteomes" id="UP001385951"/>
    </source>
</evidence>
<reference evidence="2 3" key="1">
    <citation type="submission" date="2022-09" db="EMBL/GenBank/DDBJ databases">
        <authorList>
            <person name="Palmer J.M."/>
        </authorList>
    </citation>
    <scope>NUCLEOTIDE SEQUENCE [LARGE SCALE GENOMIC DNA]</scope>
    <source>
        <strain evidence="2 3">DSM 7382</strain>
    </source>
</reference>
<evidence type="ECO:0000313" key="2">
    <source>
        <dbReference type="EMBL" id="KAK7677727.1"/>
    </source>
</evidence>
<evidence type="ECO:0008006" key="4">
    <source>
        <dbReference type="Google" id="ProtNLM"/>
    </source>
</evidence>
<comment type="caution">
    <text evidence="2">The sequence shown here is derived from an EMBL/GenBank/DDBJ whole genome shotgun (WGS) entry which is preliminary data.</text>
</comment>
<accession>A0AAW0FKE5</accession>
<feature type="coiled-coil region" evidence="1">
    <location>
        <begin position="28"/>
        <end position="62"/>
    </location>
</feature>
<gene>
    <name evidence="2" type="ORF">QCA50_019279</name>
</gene>
<sequence>MDSISRINELEDELDDSLRSTLGRIQDEEKLNDLIIEQQKIVEDLERRIVKHRRIIATIQTRRNFLVPRIHSVWPPEVLAEVFLNLVYECFTHKEYYSGPYSWIKATHVCRYWREVIMSHSTLFSYIRLSGQRFPAPGRSHRLSASTPLTIRIGGIGESCLDSWKTVSPLLSRAKSLDIPTPPSHFVWPPCPNTICLKWRVDTSIVNNPSQKTVIDVLRNMPKLRVLTSHLGTLGPVWIRLPIPSTLTTLQVDHSGTSCGFSLEELGVCLSTLKALVVLDFQGLRPSSYSSWSLASPSRLPPETLPLLTILRLRGTLRGVVDFLNLPLSAVSVDVYITYAVHTSENKDLATLSRAVRAVIQPKSSNSPGPHIMTCSSLLYGLDSDTMRADFCGMSGRGHDQEIPVFRVQFSHFEYDYKTQLTSFAEAHNNLIYGFRTMISSAQHLIVVEDISMPVYADLIWPALISHLPNIRSIQMVLNGPRRTKPDETSVFAMAKLLPTILDSHHLTELDIVWNNDRKPEKLPLLLLDNLTKSLSIRQAPTPKLETLAIDRNLLALVSEDTVERLSSLVDRVIQK</sequence>
<organism evidence="2 3">
    <name type="scientific">Cerrena zonata</name>
    <dbReference type="NCBI Taxonomy" id="2478898"/>
    <lineage>
        <taxon>Eukaryota</taxon>
        <taxon>Fungi</taxon>
        <taxon>Dikarya</taxon>
        <taxon>Basidiomycota</taxon>
        <taxon>Agaricomycotina</taxon>
        <taxon>Agaricomycetes</taxon>
        <taxon>Polyporales</taxon>
        <taxon>Cerrenaceae</taxon>
        <taxon>Cerrena</taxon>
    </lineage>
</organism>
<proteinExistence type="predicted"/>
<keyword evidence="3" id="KW-1185">Reference proteome</keyword>
<evidence type="ECO:0000256" key="1">
    <source>
        <dbReference type="SAM" id="Coils"/>
    </source>
</evidence>
<keyword evidence="1" id="KW-0175">Coiled coil</keyword>
<dbReference type="Proteomes" id="UP001385951">
    <property type="component" value="Unassembled WGS sequence"/>
</dbReference>
<protein>
    <recommendedName>
        <fullName evidence="4">F-box domain-containing protein</fullName>
    </recommendedName>
</protein>